<dbReference type="InterPro" id="IPR011933">
    <property type="entry name" value="Double_TM_dom"/>
</dbReference>
<protein>
    <submittedName>
        <fullName evidence="4">N-terminal double-transmembrane domain-containing protein</fullName>
    </submittedName>
</protein>
<dbReference type="PANTHER" id="PTHR37464">
    <property type="entry name" value="BLL2463 PROTEIN"/>
    <property type="match status" value="1"/>
</dbReference>
<dbReference type="Pfam" id="PF07584">
    <property type="entry name" value="BatA"/>
    <property type="match status" value="1"/>
</dbReference>
<feature type="transmembrane region" description="Helical" evidence="1">
    <location>
        <begin position="12"/>
        <end position="31"/>
    </location>
</feature>
<feature type="domain" description="Aerotolerance regulator N-terminal" evidence="2">
    <location>
        <begin position="7"/>
        <end position="81"/>
    </location>
</feature>
<sequence length="921" mass="98636">MTVLAGIGFASPWLLLGLLALPILWLILRAIPPAPIRRRFPGVALLLGLKDDESVSDRTPWWLLLLRMLAAAAVIVGLAGPVLNPQKAQDGAGPLLVLLDASWAGATRWPDTREFVAKHLSEAGRAGRPVSVLRLSDPETPVFQASDVWRSRLAGLTPAPWQPGRAQIDVTLEALKTIDHGFDTLWISDGLAYDARDTLLSTLETRGAVRVFQTGNAVLGLSPARFEDGAVQLTAYRSTPGSEREIVILAQGRDPGGTMRILASVPARFTAGQRTAQATLSLPSELRARITRFEIQGQHSAGALSLTDDSLRRREIALIAGREDREGLELLSPLHYLEQALLPTAELLDGALLDLLPANPDVIVLADVATLSTAEENALVEWIELGGMLLRFAGPRLAASDIGRDTEDPLMPVRLRAGGRSVGGAMSWGEPKALAPFAEGSPFFGLSLPADVTVSAQVMAQPDPTLADRVIAELSDGTPLVTRKPLGRGQVVLFHVTANAEWSSLPLSGLFVEMLERLAVSSTAKAPQAGDLAGTIWTPMQVMDGFGSLSDASALPGVDGADLVDAAVGPGLRPGLYASEDRRLARNVLTDEADLIPALWPDRIPVQGLSVERERPLGGILLSLAIMLLVLDVIASLALSGRLIPGRLSAVLALALLSAHPGPAHSQNSADTFAIDATKELVLAHVLTGDNGIDRVAQAGLRGLSDTLFFRTSVEPAVPMGIDLERDELSFFPLLYWPITPDQPIPSAEAYGRLNEYLRSGGVILFDTRDADIAGFGTASPNGRRLQQLAAPLDIPPLEPLPADHVLTRTFYLLQDFPGRHGRREVWVEAAPPDAEHIEGMPFRNLNDGVTPVVIGGNDWAAAWAVDDNGRPMVPVGRGFAGERQRELAYRFGVNLVMHVLTGNYKSDQVHVPALLDRLGQ</sequence>
<keyword evidence="1 4" id="KW-0812">Transmembrane</keyword>
<dbReference type="EMBL" id="FPAW01000001">
    <property type="protein sequence ID" value="SFT36149.1"/>
    <property type="molecule type" value="Genomic_DNA"/>
</dbReference>
<dbReference type="Proteomes" id="UP000182466">
    <property type="component" value="Unassembled WGS sequence"/>
</dbReference>
<dbReference type="CDD" id="cd03143">
    <property type="entry name" value="A4_beta-galactosidase_middle_domain"/>
    <property type="match status" value="1"/>
</dbReference>
<dbReference type="Gene3D" id="3.40.50.880">
    <property type="match status" value="1"/>
</dbReference>
<evidence type="ECO:0000313" key="5">
    <source>
        <dbReference type="Proteomes" id="UP000182466"/>
    </source>
</evidence>
<dbReference type="InterPro" id="IPR029062">
    <property type="entry name" value="Class_I_gatase-like"/>
</dbReference>
<accession>A0A1I6XCZ3</accession>
<dbReference type="Gene3D" id="3.40.50.12140">
    <property type="entry name" value="Domain of unknown function DUF4159"/>
    <property type="match status" value="1"/>
</dbReference>
<evidence type="ECO:0000259" key="3">
    <source>
        <dbReference type="Pfam" id="PF13709"/>
    </source>
</evidence>
<feature type="domain" description="DUF4159" evidence="3">
    <location>
        <begin position="683"/>
        <end position="901"/>
    </location>
</feature>
<keyword evidence="1" id="KW-0472">Membrane</keyword>
<dbReference type="eggNOG" id="ENOG502Z7KE">
    <property type="taxonomic scope" value="Bacteria"/>
</dbReference>
<evidence type="ECO:0000256" key="1">
    <source>
        <dbReference type="SAM" id="Phobius"/>
    </source>
</evidence>
<proteinExistence type="predicted"/>
<dbReference type="OrthoDB" id="9773014at2"/>
<organism evidence="4 5">
    <name type="scientific">Sedimentitalea nanhaiensis</name>
    <dbReference type="NCBI Taxonomy" id="999627"/>
    <lineage>
        <taxon>Bacteria</taxon>
        <taxon>Pseudomonadati</taxon>
        <taxon>Pseudomonadota</taxon>
        <taxon>Alphaproteobacteria</taxon>
        <taxon>Rhodobacterales</taxon>
        <taxon>Paracoccaceae</taxon>
        <taxon>Sedimentitalea</taxon>
    </lineage>
</organism>
<evidence type="ECO:0000313" key="4">
    <source>
        <dbReference type="EMBL" id="SFT36149.1"/>
    </source>
</evidence>
<dbReference type="STRING" id="999627.SAMN05216236_101214"/>
<keyword evidence="5" id="KW-1185">Reference proteome</keyword>
<dbReference type="NCBIfam" id="TIGR02226">
    <property type="entry name" value="two_anch"/>
    <property type="match status" value="1"/>
</dbReference>
<name>A0A1I6XCZ3_9RHOB</name>
<keyword evidence="1" id="KW-1133">Transmembrane helix</keyword>
<dbReference type="InterPro" id="IPR024163">
    <property type="entry name" value="Aerotolerance_reg_N"/>
</dbReference>
<dbReference type="SUPFAM" id="SSF52317">
    <property type="entry name" value="Class I glutamine amidotransferase-like"/>
    <property type="match status" value="1"/>
</dbReference>
<evidence type="ECO:0000259" key="2">
    <source>
        <dbReference type="Pfam" id="PF07584"/>
    </source>
</evidence>
<dbReference type="Pfam" id="PF13709">
    <property type="entry name" value="DUF4159"/>
    <property type="match status" value="1"/>
</dbReference>
<dbReference type="PANTHER" id="PTHR37464:SF1">
    <property type="entry name" value="BLL2463 PROTEIN"/>
    <property type="match status" value="1"/>
</dbReference>
<dbReference type="AlphaFoldDB" id="A0A1I6XCZ3"/>
<dbReference type="InterPro" id="IPR025297">
    <property type="entry name" value="DUF4159"/>
</dbReference>
<feature type="transmembrane region" description="Helical" evidence="1">
    <location>
        <begin position="61"/>
        <end position="83"/>
    </location>
</feature>
<dbReference type="RefSeq" id="WP_027263157.1">
    <property type="nucleotide sequence ID" value="NZ_FPAW01000001.1"/>
</dbReference>
<gene>
    <name evidence="4" type="ORF">SAMN05216236_101214</name>
</gene>
<reference evidence="4 5" key="1">
    <citation type="submission" date="2016-10" db="EMBL/GenBank/DDBJ databases">
        <authorList>
            <person name="de Groot N.N."/>
        </authorList>
    </citation>
    <scope>NUCLEOTIDE SEQUENCE [LARGE SCALE GENOMIC DNA]</scope>
    <source>
        <strain evidence="4 5">CGMCC 1.10959</strain>
    </source>
</reference>